<evidence type="ECO:0000313" key="2">
    <source>
        <dbReference type="Proteomes" id="UP000307461"/>
    </source>
</evidence>
<evidence type="ECO:0000313" key="1">
    <source>
        <dbReference type="EMBL" id="QBQ76693.1"/>
    </source>
</evidence>
<keyword evidence="2" id="KW-1185">Reference proteome</keyword>
<organism evidence="1 2">
    <name type="scientific">Escherichia phage PTXU04</name>
    <dbReference type="NCBI Taxonomy" id="2508206"/>
    <lineage>
        <taxon>Viruses</taxon>
        <taxon>Duplodnaviria</taxon>
        <taxon>Heunggongvirae</taxon>
        <taxon>Uroviricota</taxon>
        <taxon>Caudoviricetes</taxon>
        <taxon>Xuquatrovirus</taxon>
        <taxon>Xuquatrovirus PTXU04</taxon>
    </lineage>
</organism>
<accession>A0A482MTS3</accession>
<sequence>MRKVTVNHAVKQSFKYRNVRLQFTPFSVYLSCHNDWGLTVNTFKLADRCSSFVPKEERQKWADKVLAAYLKFKIRYKSEQVGVHTWRVARVHDDKRVGQIVKVGFKYVVCDAGTVPRHRFNNFNDAFNFIVNGGLNK</sequence>
<reference evidence="1 2" key="1">
    <citation type="submission" date="2019-01" db="EMBL/GenBank/DDBJ databases">
        <title>Still something new to discover - new insights into E. coli phage diversity and taxonomy.</title>
        <authorList>
            <person name="Korf I.H.E."/>
            <person name="Adriaennsens E."/>
            <person name="Dreiseikelmann B."/>
            <person name="Kropinski A."/>
            <person name="Nimtz M."/>
            <person name="Meier-Kolthoff J.P."/>
            <person name="Rohde M."/>
            <person name="van Raaij M."/>
            <person name="Wittmann J."/>
        </authorList>
    </citation>
    <scope>NUCLEOTIDE SEQUENCE [LARGE SCALE GENOMIC DNA]</scope>
</reference>
<proteinExistence type="predicted"/>
<dbReference type="EMBL" id="MK373772">
    <property type="protein sequence ID" value="QBQ76693.1"/>
    <property type="molecule type" value="Genomic_DNA"/>
</dbReference>
<dbReference type="Proteomes" id="UP000307461">
    <property type="component" value="Segment"/>
</dbReference>
<name>A0A482MTS3_9CAUD</name>
<protein>
    <submittedName>
        <fullName evidence="1">Uncharacterized protein</fullName>
    </submittedName>
</protein>
<gene>
    <name evidence="1" type="ORF">PTXU04_00079</name>
</gene>